<reference evidence="1 2" key="1">
    <citation type="submission" date="2020-02" db="EMBL/GenBank/DDBJ databases">
        <authorList>
            <person name="Ma Q."/>
            <person name="Huang Y."/>
            <person name="Song X."/>
            <person name="Pei D."/>
        </authorList>
    </citation>
    <scope>NUCLEOTIDE SEQUENCE [LARGE SCALE GENOMIC DNA]</scope>
    <source>
        <strain evidence="1">Sxm20200214</strain>
        <tissue evidence="1">Leaf</tissue>
    </source>
</reference>
<proteinExistence type="predicted"/>
<dbReference type="Proteomes" id="UP000886595">
    <property type="component" value="Unassembled WGS sequence"/>
</dbReference>
<evidence type="ECO:0000313" key="1">
    <source>
        <dbReference type="EMBL" id="KAG2312941.1"/>
    </source>
</evidence>
<comment type="caution">
    <text evidence="1">The sequence shown here is derived from an EMBL/GenBank/DDBJ whole genome shotgun (WGS) entry which is preliminary data.</text>
</comment>
<protein>
    <submittedName>
        <fullName evidence="1">Uncharacterized protein</fullName>
    </submittedName>
</protein>
<name>A0A8X7VKI7_BRACI</name>
<keyword evidence="2" id="KW-1185">Reference proteome</keyword>
<sequence>MQASAPADVSETSLSFLLDDKFLRSLSGVRDVDKVLKIVTIDSYLTVAAYQYHEDQPLLLHWWWMHTLRLITIMMRLMKEMMRARAKEEDK</sequence>
<accession>A0A8X7VKI7</accession>
<gene>
    <name evidence="1" type="ORF">Bca52824_024498</name>
</gene>
<dbReference type="AlphaFoldDB" id="A0A8X7VKI7"/>
<organism evidence="1 2">
    <name type="scientific">Brassica carinata</name>
    <name type="common">Ethiopian mustard</name>
    <name type="synonym">Abyssinian cabbage</name>
    <dbReference type="NCBI Taxonomy" id="52824"/>
    <lineage>
        <taxon>Eukaryota</taxon>
        <taxon>Viridiplantae</taxon>
        <taxon>Streptophyta</taxon>
        <taxon>Embryophyta</taxon>
        <taxon>Tracheophyta</taxon>
        <taxon>Spermatophyta</taxon>
        <taxon>Magnoliopsida</taxon>
        <taxon>eudicotyledons</taxon>
        <taxon>Gunneridae</taxon>
        <taxon>Pentapetalae</taxon>
        <taxon>rosids</taxon>
        <taxon>malvids</taxon>
        <taxon>Brassicales</taxon>
        <taxon>Brassicaceae</taxon>
        <taxon>Brassiceae</taxon>
        <taxon>Brassica</taxon>
    </lineage>
</organism>
<evidence type="ECO:0000313" key="2">
    <source>
        <dbReference type="Proteomes" id="UP000886595"/>
    </source>
</evidence>
<dbReference type="EMBL" id="JAAMPC010000005">
    <property type="protein sequence ID" value="KAG2312941.1"/>
    <property type="molecule type" value="Genomic_DNA"/>
</dbReference>